<dbReference type="Gene3D" id="3.80.10.10">
    <property type="entry name" value="Ribonuclease Inhibitor"/>
    <property type="match status" value="1"/>
</dbReference>
<feature type="compositionally biased region" description="Polar residues" evidence="1">
    <location>
        <begin position="729"/>
        <end position="739"/>
    </location>
</feature>
<comment type="caution">
    <text evidence="3">The sequence shown here is derived from an EMBL/GenBank/DDBJ whole genome shotgun (WGS) entry which is preliminary data.</text>
</comment>
<evidence type="ECO:0000259" key="2">
    <source>
        <dbReference type="Pfam" id="PF12937"/>
    </source>
</evidence>
<dbReference type="InterPro" id="IPR036047">
    <property type="entry name" value="F-box-like_dom_sf"/>
</dbReference>
<dbReference type="InterPro" id="IPR032675">
    <property type="entry name" value="LRR_dom_sf"/>
</dbReference>
<feature type="compositionally biased region" description="Polar residues" evidence="1">
    <location>
        <begin position="477"/>
        <end position="494"/>
    </location>
</feature>
<evidence type="ECO:0000256" key="1">
    <source>
        <dbReference type="SAM" id="MobiDB-lite"/>
    </source>
</evidence>
<feature type="domain" description="F-box" evidence="2">
    <location>
        <begin position="24"/>
        <end position="52"/>
    </location>
</feature>
<organism evidence="3 4">
    <name type="scientific">Gomphillus americanus</name>
    <dbReference type="NCBI Taxonomy" id="1940652"/>
    <lineage>
        <taxon>Eukaryota</taxon>
        <taxon>Fungi</taxon>
        <taxon>Dikarya</taxon>
        <taxon>Ascomycota</taxon>
        <taxon>Pezizomycotina</taxon>
        <taxon>Lecanoromycetes</taxon>
        <taxon>OSLEUM clade</taxon>
        <taxon>Ostropomycetidae</taxon>
        <taxon>Ostropales</taxon>
        <taxon>Graphidaceae</taxon>
        <taxon>Gomphilloideae</taxon>
        <taxon>Gomphillus</taxon>
    </lineage>
</organism>
<feature type="compositionally biased region" description="Low complexity" evidence="1">
    <location>
        <begin position="708"/>
        <end position="720"/>
    </location>
</feature>
<dbReference type="SUPFAM" id="SSF81383">
    <property type="entry name" value="F-box domain"/>
    <property type="match status" value="1"/>
</dbReference>
<dbReference type="AlphaFoldDB" id="A0A8H3F7K0"/>
<accession>A0A8H3F7K0</accession>
<gene>
    <name evidence="3" type="ORF">GOMPHAMPRED_001281</name>
</gene>
<evidence type="ECO:0000313" key="4">
    <source>
        <dbReference type="Proteomes" id="UP000664169"/>
    </source>
</evidence>
<protein>
    <recommendedName>
        <fullName evidence="2">F-box domain-containing protein</fullName>
    </recommendedName>
</protein>
<feature type="region of interest" description="Disordered" evidence="1">
    <location>
        <begin position="455"/>
        <end position="494"/>
    </location>
</feature>
<dbReference type="OrthoDB" id="408631at2759"/>
<dbReference type="InterPro" id="IPR001810">
    <property type="entry name" value="F-box_dom"/>
</dbReference>
<proteinExistence type="predicted"/>
<feature type="region of interest" description="Disordered" evidence="1">
    <location>
        <begin position="698"/>
        <end position="739"/>
    </location>
</feature>
<name>A0A8H3F7K0_9LECA</name>
<dbReference type="EMBL" id="CAJPDQ010000012">
    <property type="protein sequence ID" value="CAF9917492.1"/>
    <property type="molecule type" value="Genomic_DNA"/>
</dbReference>
<keyword evidence="4" id="KW-1185">Reference proteome</keyword>
<dbReference type="Pfam" id="PF12937">
    <property type="entry name" value="F-box-like"/>
    <property type="match status" value="1"/>
</dbReference>
<reference evidence="3" key="1">
    <citation type="submission" date="2021-03" db="EMBL/GenBank/DDBJ databases">
        <authorList>
            <person name="Tagirdzhanova G."/>
        </authorList>
    </citation>
    <scope>NUCLEOTIDE SEQUENCE</scope>
</reference>
<sequence>MDYSIPPSYTEATNREWLPFVAPYLTKSSLCSASLVSRRWHDILTPQLWSNPASHFGKEVGHAYDAFIKFIYALPLARIEVRQLTHTLYLRFTRNDFHDGPQYQWLRDALEQLPNLSCLVVSGIPFFDHTALLALRTDPLNNTRSLSSQSSAFPLRLMIAAKCFNCTPASLRFAFEQFPGLVFLDLSRTVAARDDNVLAAIGCLPDLQILKLRGIGLQDHNLRVLADSLNPKQNGQPAARPAYRLRSLDVRKNLLTEESVRTIITRFIHHDPIAPISGQHCRPRNRDEHGSLRSSFVVLQTLQLLKESDLDRHFIRDLSNTNVRQNVLQDLDRVGVTHLYLSDNPVSAEGLISLVKTNNLHILDIGSVKYGIDQLARPLEDHGSSLTYLRVSHLLVTASARRMAQETTNQDKQESQLLDLHEAHGTPSSKVISEAHSDFATDMYEDLPAYEQQAESSFQAGLPIKSESDPEPRKENNTMPDQSSSPPYAESSNLAAQHSTLQNSYFRSSLASDDLLGSSVNSIKYEIFSEIQRIISKRQNLRYISRSDQRGLLPGRAPALQTLVLTNVPAFTRSALLIRALQGFITECAMEHHLSIEQARLEQISYGAVGISQREDLGRRSQEIFALRKIVLELMPQKSKEPLEPEVFSSPLASPTISSRLSKSRAWSSVDDRDVHTFWEAAKNDFSFFDEEQVGHSAAESTTQLVQSPPSAMTASSTGTSGLGDIPDVSQSEGTKTTSQPLLDVVAEIATWRADKRKQSEAVEGNAFVPGAWPGKVEIVRPNGQNF</sequence>
<feature type="compositionally biased region" description="Basic and acidic residues" evidence="1">
    <location>
        <begin position="466"/>
        <end position="476"/>
    </location>
</feature>
<dbReference type="Proteomes" id="UP000664169">
    <property type="component" value="Unassembled WGS sequence"/>
</dbReference>
<dbReference type="SUPFAM" id="SSF52047">
    <property type="entry name" value="RNI-like"/>
    <property type="match status" value="1"/>
</dbReference>
<evidence type="ECO:0000313" key="3">
    <source>
        <dbReference type="EMBL" id="CAF9917492.1"/>
    </source>
</evidence>